<protein>
    <submittedName>
        <fullName evidence="2">Uncharacterized protein</fullName>
    </submittedName>
</protein>
<organism evidence="2 3">
    <name type="scientific">Letharia columbiana</name>
    <dbReference type="NCBI Taxonomy" id="112416"/>
    <lineage>
        <taxon>Eukaryota</taxon>
        <taxon>Fungi</taxon>
        <taxon>Dikarya</taxon>
        <taxon>Ascomycota</taxon>
        <taxon>Pezizomycotina</taxon>
        <taxon>Lecanoromycetes</taxon>
        <taxon>OSLEUM clade</taxon>
        <taxon>Lecanoromycetidae</taxon>
        <taxon>Lecanorales</taxon>
        <taxon>Lecanorineae</taxon>
        <taxon>Parmeliaceae</taxon>
        <taxon>Letharia</taxon>
    </lineage>
</organism>
<proteinExistence type="predicted"/>
<evidence type="ECO:0000256" key="1">
    <source>
        <dbReference type="SAM" id="MobiDB-lite"/>
    </source>
</evidence>
<feature type="region of interest" description="Disordered" evidence="1">
    <location>
        <begin position="1"/>
        <end position="22"/>
    </location>
</feature>
<comment type="caution">
    <text evidence="2">The sequence shown here is derived from an EMBL/GenBank/DDBJ whole genome shotgun (WGS) entry which is preliminary data.</text>
</comment>
<dbReference type="EMBL" id="JACCJC010000025">
    <property type="protein sequence ID" value="KAF6235220.1"/>
    <property type="molecule type" value="Genomic_DNA"/>
</dbReference>
<dbReference type="Proteomes" id="UP000578531">
    <property type="component" value="Unassembled WGS sequence"/>
</dbReference>
<accession>A0A8H6FV13</accession>
<dbReference type="GeneID" id="59288075"/>
<reference evidence="2 3" key="1">
    <citation type="journal article" date="2020" name="Genomics">
        <title>Complete, high-quality genomes from long-read metagenomic sequencing of two wolf lichen thalli reveals enigmatic genome architecture.</title>
        <authorList>
            <person name="McKenzie S.K."/>
            <person name="Walston R.F."/>
            <person name="Allen J.L."/>
        </authorList>
    </citation>
    <scope>NUCLEOTIDE SEQUENCE [LARGE SCALE GENOMIC DNA]</scope>
    <source>
        <strain evidence="2">WasteWater2</strain>
    </source>
</reference>
<gene>
    <name evidence="2" type="ORF">HO173_006414</name>
</gene>
<dbReference type="AlphaFoldDB" id="A0A8H6FV13"/>
<name>A0A8H6FV13_9LECA</name>
<evidence type="ECO:0000313" key="3">
    <source>
        <dbReference type="Proteomes" id="UP000578531"/>
    </source>
</evidence>
<evidence type="ECO:0000313" key="2">
    <source>
        <dbReference type="EMBL" id="KAF6235220.1"/>
    </source>
</evidence>
<sequence>MRRQNTTRAEIPEGGQSVDGESGYRARLSVLGPGASKFRLISTHIHIVKCPPRSGIFQVSARRDPSHLDIVINCKRDDTFLTMTAKDIIRLLSHAPQEASA</sequence>
<dbReference type="RefSeq" id="XP_037164591.1">
    <property type="nucleotide sequence ID" value="XM_037308325.1"/>
</dbReference>
<keyword evidence="3" id="KW-1185">Reference proteome</keyword>